<accession>A0A5B2VYA5</accession>
<organism evidence="1 2">
    <name type="scientific">Chitinophaga agrisoli</name>
    <dbReference type="NCBI Taxonomy" id="2607653"/>
    <lineage>
        <taxon>Bacteria</taxon>
        <taxon>Pseudomonadati</taxon>
        <taxon>Bacteroidota</taxon>
        <taxon>Chitinophagia</taxon>
        <taxon>Chitinophagales</taxon>
        <taxon>Chitinophagaceae</taxon>
        <taxon>Chitinophaga</taxon>
    </lineage>
</organism>
<reference evidence="1 2" key="2">
    <citation type="submission" date="2019-09" db="EMBL/GenBank/DDBJ databases">
        <authorList>
            <person name="Jin C."/>
        </authorList>
    </citation>
    <scope>NUCLEOTIDE SEQUENCE [LARGE SCALE GENOMIC DNA]</scope>
    <source>
        <strain evidence="1 2">BN140078</strain>
    </source>
</reference>
<evidence type="ECO:0000313" key="1">
    <source>
        <dbReference type="EMBL" id="KAA2243804.1"/>
    </source>
</evidence>
<name>A0A5B2VYA5_9BACT</name>
<dbReference type="AlphaFoldDB" id="A0A5B2VYA5"/>
<reference evidence="1 2" key="1">
    <citation type="submission" date="2019-09" db="EMBL/GenBank/DDBJ databases">
        <title>Chitinophaga ginsengihumi sp. nov., isolated from soil of ginseng rhizosphere.</title>
        <authorList>
            <person name="Lee J."/>
        </authorList>
    </citation>
    <scope>NUCLEOTIDE SEQUENCE [LARGE SCALE GENOMIC DNA]</scope>
    <source>
        <strain evidence="1 2">BN140078</strain>
    </source>
</reference>
<dbReference type="EMBL" id="VUOC01000002">
    <property type="protein sequence ID" value="KAA2243804.1"/>
    <property type="molecule type" value="Genomic_DNA"/>
</dbReference>
<sequence>MHKIFTVRVFGTQALDEAVNRFLSENEHIQVISSNQSIIPGGGTVEIIYSIIYKEGRQPTRIGYLGKPGE</sequence>
<evidence type="ECO:0000313" key="2">
    <source>
        <dbReference type="Proteomes" id="UP000324611"/>
    </source>
</evidence>
<comment type="caution">
    <text evidence="1">The sequence shown here is derived from an EMBL/GenBank/DDBJ whole genome shotgun (WGS) entry which is preliminary data.</text>
</comment>
<protein>
    <submittedName>
        <fullName evidence="1">Uncharacterized protein</fullName>
    </submittedName>
</protein>
<keyword evidence="2" id="KW-1185">Reference proteome</keyword>
<dbReference type="RefSeq" id="WP_149838679.1">
    <property type="nucleotide sequence ID" value="NZ_VUOC01000002.1"/>
</dbReference>
<dbReference type="Proteomes" id="UP000324611">
    <property type="component" value="Unassembled WGS sequence"/>
</dbReference>
<gene>
    <name evidence="1" type="ORF">F0L74_15120</name>
</gene>
<proteinExistence type="predicted"/>